<reference evidence="2" key="2">
    <citation type="submission" date="2025-08" db="UniProtKB">
        <authorList>
            <consortium name="Ensembl"/>
        </authorList>
    </citation>
    <scope>IDENTIFICATION</scope>
</reference>
<dbReference type="AlphaFoldDB" id="A0A4W6CBQ3"/>
<dbReference type="GeneTree" id="ENSGT00940000176093"/>
<accession>A0A4W6CBQ3</accession>
<reference evidence="2" key="3">
    <citation type="submission" date="2025-09" db="UniProtKB">
        <authorList>
            <consortium name="Ensembl"/>
        </authorList>
    </citation>
    <scope>IDENTIFICATION</scope>
</reference>
<evidence type="ECO:0000313" key="3">
    <source>
        <dbReference type="Proteomes" id="UP000314980"/>
    </source>
</evidence>
<feature type="region of interest" description="Disordered" evidence="1">
    <location>
        <begin position="1"/>
        <end position="60"/>
    </location>
</feature>
<dbReference type="Proteomes" id="UP000314980">
    <property type="component" value="Unassembled WGS sequence"/>
</dbReference>
<dbReference type="STRING" id="8187.ENSLCAP00010008652"/>
<evidence type="ECO:0000256" key="1">
    <source>
        <dbReference type="SAM" id="MobiDB-lite"/>
    </source>
</evidence>
<proteinExistence type="predicted"/>
<sequence length="60" mass="6472">WGGGGGAPQHYPKTVGNSEFLGKTPGSSVQRWVPSRSTRRDANSSNEKGQNDAIFRKVRG</sequence>
<evidence type="ECO:0000313" key="2">
    <source>
        <dbReference type="Ensembl" id="ENSLCAP00010008652.1"/>
    </source>
</evidence>
<dbReference type="InParanoid" id="A0A4W6CBQ3"/>
<reference evidence="3" key="1">
    <citation type="submission" date="2015-09" db="EMBL/GenBank/DDBJ databases">
        <authorList>
            <person name="Sai Rama Sridatta P."/>
        </authorList>
    </citation>
    <scope>NUCLEOTIDE SEQUENCE [LARGE SCALE GENOMIC DNA]</scope>
</reference>
<dbReference type="Ensembl" id="ENSLCAT00010008851.1">
    <property type="protein sequence ID" value="ENSLCAP00010008652.1"/>
    <property type="gene ID" value="ENSLCAG00010004169.1"/>
</dbReference>
<protein>
    <submittedName>
        <fullName evidence="2">Uncharacterized protein</fullName>
    </submittedName>
</protein>
<name>A0A4W6CBQ3_LATCA</name>
<organism evidence="2 3">
    <name type="scientific">Lates calcarifer</name>
    <name type="common">Barramundi</name>
    <name type="synonym">Holocentrus calcarifer</name>
    <dbReference type="NCBI Taxonomy" id="8187"/>
    <lineage>
        <taxon>Eukaryota</taxon>
        <taxon>Metazoa</taxon>
        <taxon>Chordata</taxon>
        <taxon>Craniata</taxon>
        <taxon>Vertebrata</taxon>
        <taxon>Euteleostomi</taxon>
        <taxon>Actinopterygii</taxon>
        <taxon>Neopterygii</taxon>
        <taxon>Teleostei</taxon>
        <taxon>Neoteleostei</taxon>
        <taxon>Acanthomorphata</taxon>
        <taxon>Carangaria</taxon>
        <taxon>Carangaria incertae sedis</taxon>
        <taxon>Centropomidae</taxon>
        <taxon>Lates</taxon>
    </lineage>
</organism>
<keyword evidence="3" id="KW-1185">Reference proteome</keyword>